<name>A0A4Q7Z186_9BACT</name>
<organism evidence="1 2">
    <name type="scientific">Edaphobacter modestus</name>
    <dbReference type="NCBI Taxonomy" id="388466"/>
    <lineage>
        <taxon>Bacteria</taxon>
        <taxon>Pseudomonadati</taxon>
        <taxon>Acidobacteriota</taxon>
        <taxon>Terriglobia</taxon>
        <taxon>Terriglobales</taxon>
        <taxon>Acidobacteriaceae</taxon>
        <taxon>Edaphobacter</taxon>
    </lineage>
</organism>
<sequence length="245" mass="26378">MSITSARFPHYLNMLFIRVIASVLLFGIPVSGINWTGGLVYAQTNTTPTRTSASRNTWTWPAIPGCLADPEIQTKGTTDYNSPICPLYDRLLASGEINIELRSARRVNAEMDGLLYPAFVPGTEVVTFVTTDKFGGSFIGPTGLVRVSTKSISARNGSWWTTLDTVSEGGRLLDADAIQRKLALPDSPACIAYAEVVRPGVRAYMGVVAPAFDQRGGGVEFWFPPSAVIAKRTEQIPGGTACDSN</sequence>
<dbReference type="AlphaFoldDB" id="A0A4Q7Z186"/>
<dbReference type="EMBL" id="SHKW01000001">
    <property type="protein sequence ID" value="RZU43259.1"/>
    <property type="molecule type" value="Genomic_DNA"/>
</dbReference>
<comment type="caution">
    <text evidence="1">The sequence shown here is derived from an EMBL/GenBank/DDBJ whole genome shotgun (WGS) entry which is preliminary data.</text>
</comment>
<protein>
    <submittedName>
        <fullName evidence="1">Uncharacterized protein</fullName>
    </submittedName>
</protein>
<evidence type="ECO:0000313" key="2">
    <source>
        <dbReference type="Proteomes" id="UP000292958"/>
    </source>
</evidence>
<reference evidence="1 2" key="1">
    <citation type="submission" date="2019-02" db="EMBL/GenBank/DDBJ databases">
        <title>Genomic Encyclopedia of Archaeal and Bacterial Type Strains, Phase II (KMG-II): from individual species to whole genera.</title>
        <authorList>
            <person name="Goeker M."/>
        </authorList>
    </citation>
    <scope>NUCLEOTIDE SEQUENCE [LARGE SCALE GENOMIC DNA]</scope>
    <source>
        <strain evidence="1 2">DSM 18101</strain>
    </source>
</reference>
<gene>
    <name evidence="1" type="ORF">BDD14_4910</name>
</gene>
<proteinExistence type="predicted"/>
<accession>A0A4Q7Z186</accession>
<keyword evidence="2" id="KW-1185">Reference proteome</keyword>
<dbReference type="Proteomes" id="UP000292958">
    <property type="component" value="Unassembled WGS sequence"/>
</dbReference>
<evidence type="ECO:0000313" key="1">
    <source>
        <dbReference type="EMBL" id="RZU43259.1"/>
    </source>
</evidence>